<keyword evidence="10" id="KW-1185">Reference proteome</keyword>
<dbReference type="PANTHER" id="PTHR30213:SF0">
    <property type="entry name" value="UPF0761 MEMBRANE PROTEIN YIHY"/>
    <property type="match status" value="1"/>
</dbReference>
<evidence type="ECO:0000256" key="4">
    <source>
        <dbReference type="ARBA" id="ARBA00022692"/>
    </source>
</evidence>
<feature type="transmembrane region" description="Helical" evidence="7">
    <location>
        <begin position="115"/>
        <end position="134"/>
    </location>
</feature>
<dbReference type="PANTHER" id="PTHR30213">
    <property type="entry name" value="INNER MEMBRANE PROTEIN YHJD"/>
    <property type="match status" value="1"/>
</dbReference>
<evidence type="ECO:0000256" key="3">
    <source>
        <dbReference type="ARBA" id="ARBA00022519"/>
    </source>
</evidence>
<feature type="transmembrane region" description="Helical" evidence="7">
    <location>
        <begin position="52"/>
        <end position="77"/>
    </location>
</feature>
<evidence type="ECO:0000313" key="9">
    <source>
        <dbReference type="EMBL" id="SAI71935.1"/>
    </source>
</evidence>
<keyword evidence="6 7" id="KW-0472">Membrane</keyword>
<comment type="similarity">
    <text evidence="7">Belongs to the UPF0761 family.</text>
</comment>
<feature type="region of interest" description="Disordered" evidence="8">
    <location>
        <begin position="1"/>
        <end position="21"/>
    </location>
</feature>
<feature type="compositionally biased region" description="Basic and acidic residues" evidence="8">
    <location>
        <begin position="422"/>
        <end position="431"/>
    </location>
</feature>
<dbReference type="Pfam" id="PF03631">
    <property type="entry name" value="Virul_fac_BrkB"/>
    <property type="match status" value="1"/>
</dbReference>
<dbReference type="HAMAP" id="MF_00672">
    <property type="entry name" value="UPF0761"/>
    <property type="match status" value="1"/>
</dbReference>
<evidence type="ECO:0000256" key="1">
    <source>
        <dbReference type="ARBA" id="ARBA00004651"/>
    </source>
</evidence>
<organism evidence="9 10">
    <name type="scientific">Bordetella ansorpii</name>
    <dbReference type="NCBI Taxonomy" id="288768"/>
    <lineage>
        <taxon>Bacteria</taxon>
        <taxon>Pseudomonadati</taxon>
        <taxon>Pseudomonadota</taxon>
        <taxon>Betaproteobacteria</taxon>
        <taxon>Burkholderiales</taxon>
        <taxon>Alcaligenaceae</taxon>
        <taxon>Bordetella</taxon>
    </lineage>
</organism>
<feature type="transmembrane region" description="Helical" evidence="7">
    <location>
        <begin position="195"/>
        <end position="216"/>
    </location>
</feature>
<dbReference type="OrthoDB" id="9808671at2"/>
<proteinExistence type="inferred from homology"/>
<gene>
    <name evidence="9" type="primary">yihY</name>
    <name evidence="9" type="ORF">SAMEA3906486_03841</name>
</gene>
<evidence type="ECO:0000313" key="10">
    <source>
        <dbReference type="Proteomes" id="UP000076848"/>
    </source>
</evidence>
<protein>
    <recommendedName>
        <fullName evidence="7">UPF0761 membrane protein SAMEA3906486_03841</fullName>
    </recommendedName>
</protein>
<evidence type="ECO:0000256" key="8">
    <source>
        <dbReference type="SAM" id="MobiDB-lite"/>
    </source>
</evidence>
<name>A0A157SNH4_9BORD</name>
<feature type="transmembrane region" description="Helical" evidence="7">
    <location>
        <begin position="155"/>
        <end position="175"/>
    </location>
</feature>
<comment type="subcellular location">
    <subcellularLocation>
        <location evidence="1 7">Cell membrane</location>
        <topology evidence="1 7">Multi-pass membrane protein</topology>
    </subcellularLocation>
</comment>
<keyword evidence="5 7" id="KW-1133">Transmembrane helix</keyword>
<dbReference type="Proteomes" id="UP000076848">
    <property type="component" value="Unassembled WGS sequence"/>
</dbReference>
<feature type="region of interest" description="Disordered" evidence="8">
    <location>
        <begin position="409"/>
        <end position="442"/>
    </location>
</feature>
<evidence type="ECO:0000256" key="7">
    <source>
        <dbReference type="HAMAP-Rule" id="MF_00672"/>
    </source>
</evidence>
<keyword evidence="2 7" id="KW-1003">Cell membrane</keyword>
<reference evidence="9 10" key="1">
    <citation type="submission" date="2016-04" db="EMBL/GenBank/DDBJ databases">
        <authorList>
            <consortium name="Pathogen Informatics"/>
        </authorList>
    </citation>
    <scope>NUCLEOTIDE SEQUENCE [LARGE SCALE GENOMIC DNA]</scope>
    <source>
        <strain evidence="9 10">H050680373</strain>
    </source>
</reference>
<dbReference type="NCBIfam" id="TIGR00765">
    <property type="entry name" value="yihY_not_rbn"/>
    <property type="match status" value="1"/>
</dbReference>
<dbReference type="Gene3D" id="1.10.10.10">
    <property type="entry name" value="Winged helix-like DNA-binding domain superfamily/Winged helix DNA-binding domain"/>
    <property type="match status" value="1"/>
</dbReference>
<dbReference type="AlphaFoldDB" id="A0A157SNH4"/>
<accession>A0A157SNH4</accession>
<dbReference type="STRING" id="288768.SAMEA3906486_03841"/>
<sequence length="442" mass="48805">MKHQAEPAPGVQTQAPPARSRRHTWLARIGRVTRFAAERTGEERLLQVASSLTFTTVLAIVPMLAVALSLFTAFPLFQEFRVALEDFLTNNLMPPSVSNNVMNYLNQFARQASRLTAIGGGFLVVTSVLLIMTIDKSFNDIWHVTRQRPFVQRVLVYWSVITLGPVVAGASLWATSFVARESMGLVRNVPDIVSLAISFIPLILTGAAFSALFVIVPNRRVYWRDALVGGYGAALLLELMKAGFAYYLTRFPTYTVIYGTFATLPIFLLWLWLSWLSVLFGATVAASLPMLRLGRWEINRCAGAGFIDALNVLSELRRAQGSAPPGLGPTTLAKRLQLHHDELNDVLETLNDMGMVARTADQNWVLSCDPHRTTVEPVFEQFLLDRRQRRVRQDPRVVAAAAGVLAGAPPSLEELAGQAHNTRNDTPDRRPAAVVASETGEK</sequence>
<dbReference type="InterPro" id="IPR023679">
    <property type="entry name" value="UPF0761_bac"/>
</dbReference>
<keyword evidence="4 7" id="KW-0812">Transmembrane</keyword>
<feature type="transmembrane region" description="Helical" evidence="7">
    <location>
        <begin position="228"/>
        <end position="249"/>
    </location>
</feature>
<dbReference type="InterPro" id="IPR017039">
    <property type="entry name" value="Virul_fac_BrkB"/>
</dbReference>
<evidence type="ECO:0000256" key="2">
    <source>
        <dbReference type="ARBA" id="ARBA00022475"/>
    </source>
</evidence>
<dbReference type="EMBL" id="FKIF01000007">
    <property type="protein sequence ID" value="SAI71935.1"/>
    <property type="molecule type" value="Genomic_DNA"/>
</dbReference>
<evidence type="ECO:0000256" key="6">
    <source>
        <dbReference type="ARBA" id="ARBA00023136"/>
    </source>
</evidence>
<evidence type="ECO:0000256" key="5">
    <source>
        <dbReference type="ARBA" id="ARBA00022989"/>
    </source>
</evidence>
<dbReference type="GO" id="GO:0005886">
    <property type="term" value="C:plasma membrane"/>
    <property type="evidence" value="ECO:0007669"/>
    <property type="project" value="UniProtKB-SubCell"/>
</dbReference>
<dbReference type="RefSeq" id="WP_066130473.1">
    <property type="nucleotide sequence ID" value="NZ_FKIF01000007.1"/>
</dbReference>
<keyword evidence="3" id="KW-0997">Cell inner membrane</keyword>
<dbReference type="InterPro" id="IPR036388">
    <property type="entry name" value="WH-like_DNA-bd_sf"/>
</dbReference>
<feature type="transmembrane region" description="Helical" evidence="7">
    <location>
        <begin position="269"/>
        <end position="291"/>
    </location>
</feature>